<dbReference type="RefSeq" id="WP_038190383.1">
    <property type="nucleotide sequence ID" value="NZ_ASQA01000042.1"/>
</dbReference>
<feature type="transmembrane region" description="Helical" evidence="1">
    <location>
        <begin position="46"/>
        <end position="69"/>
    </location>
</feature>
<dbReference type="EMBL" id="ASQA01000042">
    <property type="protein sequence ID" value="ETT81029.1"/>
    <property type="molecule type" value="Genomic_DNA"/>
</dbReference>
<dbReference type="eggNOG" id="ENOG502ZQPG">
    <property type="taxonomic scope" value="Bacteria"/>
</dbReference>
<keyword evidence="1" id="KW-0472">Membrane</keyword>
<reference evidence="2 3" key="1">
    <citation type="journal article" date="2014" name="BMC Genomics">
        <title>Genomic comparison of sporeforming bacilli isolated from milk.</title>
        <authorList>
            <person name="Moreno Switt A.I."/>
            <person name="Andrus A.D."/>
            <person name="Ranieri M.L."/>
            <person name="Orsi R.H."/>
            <person name="Ivy R."/>
            <person name="den Bakker H.C."/>
            <person name="Martin N.H."/>
            <person name="Wiedmann M."/>
            <person name="Boor K.J."/>
        </authorList>
    </citation>
    <scope>NUCLEOTIDE SEQUENCE [LARGE SCALE GENOMIC DNA]</scope>
    <source>
        <strain evidence="2 3">FSL R5-213</strain>
    </source>
</reference>
<name>W4ELD1_9BACL</name>
<sequence>MKYYNERVLLNGFLITLAVLILFVDYKVNFHFDGGYTTEYVPVYDYIVSILRYSIMGALVGTFVGWALTNNKVVTFLKKQFKND</sequence>
<dbReference type="AlphaFoldDB" id="W4ELD1"/>
<feature type="transmembrane region" description="Helical" evidence="1">
    <location>
        <begin position="7"/>
        <end position="26"/>
    </location>
</feature>
<accession>W4ELD1</accession>
<organism evidence="2 3">
    <name type="scientific">Viridibacillus arenosi FSL R5-213</name>
    <dbReference type="NCBI Taxonomy" id="1227360"/>
    <lineage>
        <taxon>Bacteria</taxon>
        <taxon>Bacillati</taxon>
        <taxon>Bacillota</taxon>
        <taxon>Bacilli</taxon>
        <taxon>Bacillales</taxon>
        <taxon>Caryophanaceae</taxon>
        <taxon>Viridibacillus</taxon>
    </lineage>
</organism>
<keyword evidence="3" id="KW-1185">Reference proteome</keyword>
<comment type="caution">
    <text evidence="2">The sequence shown here is derived from an EMBL/GenBank/DDBJ whole genome shotgun (WGS) entry which is preliminary data.</text>
</comment>
<evidence type="ECO:0000313" key="2">
    <source>
        <dbReference type="EMBL" id="ETT81029.1"/>
    </source>
</evidence>
<gene>
    <name evidence="2" type="ORF">C176_19979</name>
</gene>
<keyword evidence="1" id="KW-0812">Transmembrane</keyword>
<evidence type="ECO:0000313" key="3">
    <source>
        <dbReference type="Proteomes" id="UP000019062"/>
    </source>
</evidence>
<protein>
    <submittedName>
        <fullName evidence="2">Uncharacterized protein</fullName>
    </submittedName>
</protein>
<keyword evidence="1" id="KW-1133">Transmembrane helix</keyword>
<evidence type="ECO:0000256" key="1">
    <source>
        <dbReference type="SAM" id="Phobius"/>
    </source>
</evidence>
<dbReference type="Proteomes" id="UP000019062">
    <property type="component" value="Unassembled WGS sequence"/>
</dbReference>
<proteinExistence type="predicted"/>